<comment type="catalytic activity">
    <reaction evidence="14">
        <text>[(1-&gt;4)-beta-D-glucosyl]n+m + reduced acceptor + O2 = 4-dehydro-beta-D-glucosyl-[(1-&gt;4)-beta-D-glucosyl]n-1 + [(1-&gt;4)-beta-D-glucosyl]m + acceptor + H2O.</text>
        <dbReference type="EC" id="1.14.99.56"/>
    </reaction>
</comment>
<feature type="compositionally biased region" description="Low complexity" evidence="16">
    <location>
        <begin position="297"/>
        <end position="307"/>
    </location>
</feature>
<keyword evidence="12" id="KW-0624">Polysaccharide degradation</keyword>
<evidence type="ECO:0000256" key="1">
    <source>
        <dbReference type="ARBA" id="ARBA00001973"/>
    </source>
</evidence>
<organism evidence="19 20">
    <name type="scientific">Steccherinum ochraceum</name>
    <dbReference type="NCBI Taxonomy" id="92696"/>
    <lineage>
        <taxon>Eukaryota</taxon>
        <taxon>Fungi</taxon>
        <taxon>Dikarya</taxon>
        <taxon>Basidiomycota</taxon>
        <taxon>Agaricomycotina</taxon>
        <taxon>Agaricomycetes</taxon>
        <taxon>Polyporales</taxon>
        <taxon>Steccherinaceae</taxon>
        <taxon>Steccherinum</taxon>
    </lineage>
</organism>
<evidence type="ECO:0000256" key="12">
    <source>
        <dbReference type="ARBA" id="ARBA00023326"/>
    </source>
</evidence>
<dbReference type="PANTHER" id="PTHR33353">
    <property type="entry name" value="PUTATIVE (AFU_ORTHOLOGUE AFUA_1G12560)-RELATED"/>
    <property type="match status" value="1"/>
</dbReference>
<feature type="chain" id="PRO_5020448942" description="lytic cellulose monooxygenase (C4-dehydrogenating)" evidence="17">
    <location>
        <begin position="21"/>
        <end position="338"/>
    </location>
</feature>
<evidence type="ECO:0000256" key="6">
    <source>
        <dbReference type="ARBA" id="ARBA00023001"/>
    </source>
</evidence>
<dbReference type="Proteomes" id="UP000292702">
    <property type="component" value="Unassembled WGS sequence"/>
</dbReference>
<evidence type="ECO:0000256" key="15">
    <source>
        <dbReference type="ARBA" id="ARBA00047174"/>
    </source>
</evidence>
<keyword evidence="9" id="KW-0503">Monooxygenase</keyword>
<keyword evidence="20" id="KW-1185">Reference proteome</keyword>
<evidence type="ECO:0000256" key="8">
    <source>
        <dbReference type="ARBA" id="ARBA00023008"/>
    </source>
</evidence>
<evidence type="ECO:0000256" key="13">
    <source>
        <dbReference type="ARBA" id="ARBA00044502"/>
    </source>
</evidence>
<proteinExistence type="inferred from homology"/>
<dbReference type="GO" id="GO:0030245">
    <property type="term" value="P:cellulose catabolic process"/>
    <property type="evidence" value="ECO:0007669"/>
    <property type="project" value="UniProtKB-KW"/>
</dbReference>
<evidence type="ECO:0000256" key="7">
    <source>
        <dbReference type="ARBA" id="ARBA00023002"/>
    </source>
</evidence>
<dbReference type="Gene3D" id="2.70.50.70">
    <property type="match status" value="1"/>
</dbReference>
<feature type="domain" description="Auxiliary Activity family 9 catalytic" evidence="18">
    <location>
        <begin position="21"/>
        <end position="224"/>
    </location>
</feature>
<keyword evidence="7" id="KW-0560">Oxidoreductase</keyword>
<feature type="region of interest" description="Disordered" evidence="16">
    <location>
        <begin position="245"/>
        <end position="284"/>
    </location>
</feature>
<dbReference type="EC" id="1.14.99.56" evidence="15"/>
<dbReference type="PANTHER" id="PTHR33353:SF10">
    <property type="entry name" value="ENDO-BETA-1,4-GLUCANASE D"/>
    <property type="match status" value="1"/>
</dbReference>
<dbReference type="InterPro" id="IPR005103">
    <property type="entry name" value="AA9_LPMO"/>
</dbReference>
<feature type="signal peptide" evidence="17">
    <location>
        <begin position="1"/>
        <end position="20"/>
    </location>
</feature>
<evidence type="ECO:0000256" key="2">
    <source>
        <dbReference type="ARBA" id="ARBA00004613"/>
    </source>
</evidence>
<evidence type="ECO:0000313" key="19">
    <source>
        <dbReference type="EMBL" id="TCD70557.1"/>
    </source>
</evidence>
<evidence type="ECO:0000313" key="20">
    <source>
        <dbReference type="Proteomes" id="UP000292702"/>
    </source>
</evidence>
<comment type="similarity">
    <text evidence="13">Belongs to the polysaccharide monooxygenase AA9 family.</text>
</comment>
<dbReference type="EMBL" id="RWJN01000019">
    <property type="protein sequence ID" value="TCD70557.1"/>
    <property type="molecule type" value="Genomic_DNA"/>
</dbReference>
<dbReference type="InterPro" id="IPR049892">
    <property type="entry name" value="AA9"/>
</dbReference>
<keyword evidence="3" id="KW-0964">Secreted</keyword>
<evidence type="ECO:0000256" key="9">
    <source>
        <dbReference type="ARBA" id="ARBA00023033"/>
    </source>
</evidence>
<keyword evidence="10" id="KW-1015">Disulfide bond</keyword>
<evidence type="ECO:0000256" key="16">
    <source>
        <dbReference type="SAM" id="MobiDB-lite"/>
    </source>
</evidence>
<comment type="cofactor">
    <cofactor evidence="1">
        <name>Cu(2+)</name>
        <dbReference type="ChEBI" id="CHEBI:29036"/>
    </cofactor>
</comment>
<evidence type="ECO:0000256" key="14">
    <source>
        <dbReference type="ARBA" id="ARBA00045077"/>
    </source>
</evidence>
<comment type="caution">
    <text evidence="19">The sequence shown here is derived from an EMBL/GenBank/DDBJ whole genome shotgun (WGS) entry which is preliminary data.</text>
</comment>
<evidence type="ECO:0000256" key="17">
    <source>
        <dbReference type="SAM" id="SignalP"/>
    </source>
</evidence>
<dbReference type="STRING" id="92696.A0A4V2MXL2"/>
<name>A0A4V2MXL2_9APHY</name>
<comment type="subcellular location">
    <subcellularLocation>
        <location evidence="2">Secreted</location>
    </subcellularLocation>
</comment>
<keyword evidence="11" id="KW-0119">Carbohydrate metabolism</keyword>
<protein>
    <recommendedName>
        <fullName evidence="15">lytic cellulose monooxygenase (C4-dehydrogenating)</fullName>
        <ecNumber evidence="15">1.14.99.56</ecNumber>
    </recommendedName>
</protein>
<keyword evidence="4" id="KW-0479">Metal-binding</keyword>
<evidence type="ECO:0000256" key="5">
    <source>
        <dbReference type="ARBA" id="ARBA00022729"/>
    </source>
</evidence>
<reference evidence="19 20" key="1">
    <citation type="submission" date="2018-11" db="EMBL/GenBank/DDBJ databases">
        <title>Genome assembly of Steccherinum ochraceum LE-BIN_3174, the white-rot fungus of the Steccherinaceae family (The Residual Polyporoid clade, Polyporales, Basidiomycota).</title>
        <authorList>
            <person name="Fedorova T.V."/>
            <person name="Glazunova O.A."/>
            <person name="Landesman E.O."/>
            <person name="Moiseenko K.V."/>
            <person name="Psurtseva N.V."/>
            <person name="Savinova O.S."/>
            <person name="Shakhova N.V."/>
            <person name="Tyazhelova T.V."/>
            <person name="Vasina D.V."/>
        </authorList>
    </citation>
    <scope>NUCLEOTIDE SEQUENCE [LARGE SCALE GENOMIC DNA]</scope>
    <source>
        <strain evidence="19 20">LE-BIN_3174</strain>
    </source>
</reference>
<keyword evidence="8" id="KW-0186">Copper</keyword>
<dbReference type="GO" id="GO:0046872">
    <property type="term" value="F:metal ion binding"/>
    <property type="evidence" value="ECO:0007669"/>
    <property type="project" value="UniProtKB-KW"/>
</dbReference>
<dbReference type="GO" id="GO:0005576">
    <property type="term" value="C:extracellular region"/>
    <property type="evidence" value="ECO:0007669"/>
    <property type="project" value="UniProtKB-SubCell"/>
</dbReference>
<feature type="compositionally biased region" description="Low complexity" evidence="16">
    <location>
        <begin position="247"/>
        <end position="277"/>
    </location>
</feature>
<dbReference type="GO" id="GO:0004497">
    <property type="term" value="F:monooxygenase activity"/>
    <property type="evidence" value="ECO:0007669"/>
    <property type="project" value="UniProtKB-KW"/>
</dbReference>
<keyword evidence="5 17" id="KW-0732">Signal</keyword>
<dbReference type="CDD" id="cd21175">
    <property type="entry name" value="LPMO_AA9"/>
    <property type="match status" value="1"/>
</dbReference>
<evidence type="ECO:0000259" key="18">
    <source>
        <dbReference type="Pfam" id="PF03443"/>
    </source>
</evidence>
<keyword evidence="6" id="KW-0136">Cellulose degradation</keyword>
<gene>
    <name evidence="19" type="ORF">EIP91_002903</name>
</gene>
<dbReference type="OrthoDB" id="4849160at2759"/>
<evidence type="ECO:0000256" key="3">
    <source>
        <dbReference type="ARBA" id="ARBA00022525"/>
    </source>
</evidence>
<feature type="region of interest" description="Disordered" evidence="16">
    <location>
        <begin position="297"/>
        <end position="318"/>
    </location>
</feature>
<sequence>MKSFTAIALSLLAVVPYVTAHGFVSLLTIDGKAYKGNVPGQSKIQSPIRMISKQDPVKGATNPSVNCGQDAVKAAMVADANPGSNISFAWNAADMSHWPHNIGPIMTYLAECTGTTCDKFDPKDAKWFKIDEMGKKSDGSTWIQQDLFDGKSVSVTLPQDVKAGNYMMRHEIIALHLATSKGGAEFYPSCSQLRIGGNGQGTPAASDLVALPGAYSDSDPGIFDPTVFNPGDKYTFPGPKVAKLVDSGSASNSSTPSASSSASPAASSAPAVSGNAATSSNCKMSKKKRATIPIVAAQAANSSSTQQKRSVVPASDSGIGKRHYSRVMARIAPHAATI</sequence>
<dbReference type="Pfam" id="PF03443">
    <property type="entry name" value="AA9"/>
    <property type="match status" value="1"/>
</dbReference>
<evidence type="ECO:0000256" key="11">
    <source>
        <dbReference type="ARBA" id="ARBA00023277"/>
    </source>
</evidence>
<dbReference type="AlphaFoldDB" id="A0A4V2MXL2"/>
<evidence type="ECO:0000256" key="10">
    <source>
        <dbReference type="ARBA" id="ARBA00023157"/>
    </source>
</evidence>
<accession>A0A4V2MXL2</accession>
<evidence type="ECO:0000256" key="4">
    <source>
        <dbReference type="ARBA" id="ARBA00022723"/>
    </source>
</evidence>